<dbReference type="Proteomes" id="UP001481872">
    <property type="component" value="Unassembled WGS sequence"/>
</dbReference>
<evidence type="ECO:0000256" key="15">
    <source>
        <dbReference type="ARBA" id="ARBA00032605"/>
    </source>
</evidence>
<comment type="function">
    <text evidence="14 19">Joins adenosylcobinamide-GDP and alpha-ribazole to generate adenosylcobalamin (Ado-cobalamin). Also synthesizes adenosylcobalamin 5'-phosphate from adenosylcobinamide-GDP and alpha-ribazole 5'-phosphate.</text>
</comment>
<evidence type="ECO:0000256" key="6">
    <source>
        <dbReference type="ARBA" id="ARBA00015850"/>
    </source>
</evidence>
<dbReference type="EMBL" id="JBBNPS010000001">
    <property type="protein sequence ID" value="MEQ3352843.1"/>
    <property type="molecule type" value="Genomic_DNA"/>
</dbReference>
<feature type="transmembrane region" description="Helical" evidence="19">
    <location>
        <begin position="55"/>
        <end position="71"/>
    </location>
</feature>
<evidence type="ECO:0000313" key="20">
    <source>
        <dbReference type="EMBL" id="MEQ3352843.1"/>
    </source>
</evidence>
<evidence type="ECO:0000256" key="14">
    <source>
        <dbReference type="ARBA" id="ARBA00025228"/>
    </source>
</evidence>
<evidence type="ECO:0000256" key="3">
    <source>
        <dbReference type="ARBA" id="ARBA00004663"/>
    </source>
</evidence>
<dbReference type="EC" id="2.7.8.26" evidence="5 19"/>
<keyword evidence="9 19" id="KW-0808">Transferase</keyword>
<keyword evidence="21" id="KW-1185">Reference proteome</keyword>
<evidence type="ECO:0000256" key="16">
    <source>
        <dbReference type="ARBA" id="ARBA00032853"/>
    </source>
</evidence>
<evidence type="ECO:0000256" key="5">
    <source>
        <dbReference type="ARBA" id="ARBA00013200"/>
    </source>
</evidence>
<evidence type="ECO:0000256" key="8">
    <source>
        <dbReference type="ARBA" id="ARBA00022573"/>
    </source>
</evidence>
<dbReference type="PANTHER" id="PTHR34148">
    <property type="entry name" value="ADENOSYLCOBINAMIDE-GDP RIBAZOLETRANSFERASE"/>
    <property type="match status" value="1"/>
</dbReference>
<feature type="transmembrane region" description="Helical" evidence="19">
    <location>
        <begin position="31"/>
        <end position="48"/>
    </location>
</feature>
<proteinExistence type="inferred from homology"/>
<evidence type="ECO:0000256" key="2">
    <source>
        <dbReference type="ARBA" id="ARBA00004651"/>
    </source>
</evidence>
<dbReference type="Pfam" id="PF02654">
    <property type="entry name" value="CobS"/>
    <property type="match status" value="1"/>
</dbReference>
<keyword evidence="12 19" id="KW-1133">Transmembrane helix</keyword>
<evidence type="ECO:0000256" key="4">
    <source>
        <dbReference type="ARBA" id="ARBA00010561"/>
    </source>
</evidence>
<protein>
    <recommendedName>
        <fullName evidence="6 19">Adenosylcobinamide-GDP ribazoletransferase</fullName>
        <ecNumber evidence="5 19">2.7.8.26</ecNumber>
    </recommendedName>
    <alternativeName>
        <fullName evidence="16 19">Cobalamin synthase</fullName>
    </alternativeName>
    <alternativeName>
        <fullName evidence="15 19">Cobalamin-5'-phosphate synthase</fullName>
    </alternativeName>
</protein>
<keyword evidence="7 19" id="KW-1003">Cell membrane</keyword>
<comment type="caution">
    <text evidence="20">The sequence shown here is derived from an EMBL/GenBank/DDBJ whole genome shotgun (WGS) entry which is preliminary data.</text>
</comment>
<comment type="pathway">
    <text evidence="3 19">Cofactor biosynthesis; adenosylcobalamin biosynthesis; adenosylcobalamin from cob(II)yrinate a,c-diamide: step 7/7.</text>
</comment>
<dbReference type="RefSeq" id="WP_148471571.1">
    <property type="nucleotide sequence ID" value="NZ_JAOQJD010000001.1"/>
</dbReference>
<dbReference type="PANTHER" id="PTHR34148:SF1">
    <property type="entry name" value="ADENOSYLCOBINAMIDE-GDP RIBAZOLETRANSFERASE"/>
    <property type="match status" value="1"/>
</dbReference>
<feature type="transmembrane region" description="Helical" evidence="19">
    <location>
        <begin position="105"/>
        <end position="127"/>
    </location>
</feature>
<evidence type="ECO:0000256" key="18">
    <source>
        <dbReference type="ARBA" id="ARBA00049504"/>
    </source>
</evidence>
<name>A0ABV1J3S9_9FIRM</name>
<comment type="cofactor">
    <cofactor evidence="1 19">
        <name>Mg(2+)</name>
        <dbReference type="ChEBI" id="CHEBI:18420"/>
    </cofactor>
</comment>
<dbReference type="NCBIfam" id="TIGR00317">
    <property type="entry name" value="cobS"/>
    <property type="match status" value="1"/>
</dbReference>
<gene>
    <name evidence="19 20" type="primary">cobS</name>
    <name evidence="20" type="ORF">AAA081_00790</name>
</gene>
<keyword evidence="10 19" id="KW-0812">Transmembrane</keyword>
<evidence type="ECO:0000256" key="9">
    <source>
        <dbReference type="ARBA" id="ARBA00022679"/>
    </source>
</evidence>
<organism evidence="20 21">
    <name type="scientific">Aedoeadaptatus acetigenes</name>
    <dbReference type="NCBI Taxonomy" id="2981723"/>
    <lineage>
        <taxon>Bacteria</taxon>
        <taxon>Bacillati</taxon>
        <taxon>Bacillota</taxon>
        <taxon>Tissierellia</taxon>
        <taxon>Tissierellales</taxon>
        <taxon>Peptoniphilaceae</taxon>
        <taxon>Aedoeadaptatus</taxon>
    </lineage>
</organism>
<evidence type="ECO:0000256" key="7">
    <source>
        <dbReference type="ARBA" id="ARBA00022475"/>
    </source>
</evidence>
<reference evidence="20 21" key="1">
    <citation type="submission" date="2024-04" db="EMBL/GenBank/DDBJ databases">
        <title>Human intestinal bacterial collection.</title>
        <authorList>
            <person name="Pauvert C."/>
            <person name="Hitch T.C.A."/>
            <person name="Clavel T."/>
        </authorList>
    </citation>
    <scope>NUCLEOTIDE SEQUENCE [LARGE SCALE GENOMIC DNA]</scope>
    <source>
        <strain evidence="20 21">CLA-SR-H026</strain>
    </source>
</reference>
<dbReference type="HAMAP" id="MF_00719">
    <property type="entry name" value="CobS"/>
    <property type="match status" value="1"/>
</dbReference>
<comment type="subcellular location">
    <subcellularLocation>
        <location evidence="2 19">Cell membrane</location>
        <topology evidence="2 19">Multi-pass membrane protein</topology>
    </subcellularLocation>
</comment>
<comment type="catalytic activity">
    <reaction evidence="17 19">
        <text>alpha-ribazole + adenosylcob(III)inamide-GDP = adenosylcob(III)alamin + GMP + H(+)</text>
        <dbReference type="Rhea" id="RHEA:16049"/>
        <dbReference type="ChEBI" id="CHEBI:10329"/>
        <dbReference type="ChEBI" id="CHEBI:15378"/>
        <dbReference type="ChEBI" id="CHEBI:18408"/>
        <dbReference type="ChEBI" id="CHEBI:58115"/>
        <dbReference type="ChEBI" id="CHEBI:60487"/>
        <dbReference type="EC" id="2.7.8.26"/>
    </reaction>
</comment>
<keyword evidence="13 19" id="KW-0472">Membrane</keyword>
<sequence>MNSFLLAIQFLTRLPIQVDTEFNEKEAGKSLFWFPWIAFVMGAIVGFVNNFFYDIGPLFGAFSGILTWYLLNGGLHMDGLMDTTDGFLSNRERDRVVEIMHDSTIGVFAVLALVLIVLGKFSVLASVAIQPIEMGIFFASVRMGVLTAIHYFPSASSSSMGNFFKRGASKNSYYLQWLLLALIILFARGKSFLFFPVAACLWGVLLSRLSVRKIGGLTGDVYGAIVETGELFMLILFGVFFS</sequence>
<evidence type="ECO:0000256" key="13">
    <source>
        <dbReference type="ARBA" id="ARBA00023136"/>
    </source>
</evidence>
<dbReference type="InterPro" id="IPR003805">
    <property type="entry name" value="CobS"/>
</dbReference>
<evidence type="ECO:0000256" key="12">
    <source>
        <dbReference type="ARBA" id="ARBA00022989"/>
    </source>
</evidence>
<evidence type="ECO:0000256" key="1">
    <source>
        <dbReference type="ARBA" id="ARBA00001946"/>
    </source>
</evidence>
<comment type="similarity">
    <text evidence="4 19">Belongs to the CobS family.</text>
</comment>
<keyword evidence="8 19" id="KW-0169">Cobalamin biosynthesis</keyword>
<feature type="transmembrane region" description="Helical" evidence="19">
    <location>
        <begin position="192"/>
        <end position="209"/>
    </location>
</feature>
<evidence type="ECO:0000256" key="19">
    <source>
        <dbReference type="HAMAP-Rule" id="MF_00719"/>
    </source>
</evidence>
<feature type="transmembrane region" description="Helical" evidence="19">
    <location>
        <begin position="134"/>
        <end position="152"/>
    </location>
</feature>
<accession>A0ABV1J3S9</accession>
<keyword evidence="11 19" id="KW-0460">Magnesium</keyword>
<evidence type="ECO:0000256" key="11">
    <source>
        <dbReference type="ARBA" id="ARBA00022842"/>
    </source>
</evidence>
<evidence type="ECO:0000256" key="17">
    <source>
        <dbReference type="ARBA" id="ARBA00048623"/>
    </source>
</evidence>
<dbReference type="GO" id="GO:0051073">
    <property type="term" value="F:adenosylcobinamide-GDP ribazoletransferase activity"/>
    <property type="evidence" value="ECO:0007669"/>
    <property type="project" value="UniProtKB-EC"/>
</dbReference>
<evidence type="ECO:0000313" key="21">
    <source>
        <dbReference type="Proteomes" id="UP001481872"/>
    </source>
</evidence>
<evidence type="ECO:0000256" key="10">
    <source>
        <dbReference type="ARBA" id="ARBA00022692"/>
    </source>
</evidence>
<feature type="transmembrane region" description="Helical" evidence="19">
    <location>
        <begin position="221"/>
        <end position="241"/>
    </location>
</feature>
<comment type="catalytic activity">
    <reaction evidence="18 19">
        <text>alpha-ribazole 5'-phosphate + adenosylcob(III)inamide-GDP = adenosylcob(III)alamin 5'-phosphate + GMP + H(+)</text>
        <dbReference type="Rhea" id="RHEA:23560"/>
        <dbReference type="ChEBI" id="CHEBI:15378"/>
        <dbReference type="ChEBI" id="CHEBI:57918"/>
        <dbReference type="ChEBI" id="CHEBI:58115"/>
        <dbReference type="ChEBI" id="CHEBI:60487"/>
        <dbReference type="ChEBI" id="CHEBI:60493"/>
        <dbReference type="EC" id="2.7.8.26"/>
    </reaction>
</comment>